<dbReference type="AlphaFoldDB" id="A0A7W7Q9T8"/>
<protein>
    <submittedName>
        <fullName evidence="1">Uncharacterized protein</fullName>
    </submittedName>
</protein>
<name>A0A7W7Q9T8_9PSEU</name>
<accession>A0A7W7Q9T8</accession>
<comment type="caution">
    <text evidence="1">The sequence shown here is derived from an EMBL/GenBank/DDBJ whole genome shotgun (WGS) entry which is preliminary data.</text>
</comment>
<dbReference type="EMBL" id="JACHJQ010000005">
    <property type="protein sequence ID" value="MBB4909251.1"/>
    <property type="molecule type" value="Genomic_DNA"/>
</dbReference>
<evidence type="ECO:0000313" key="2">
    <source>
        <dbReference type="Proteomes" id="UP000520767"/>
    </source>
</evidence>
<evidence type="ECO:0000313" key="1">
    <source>
        <dbReference type="EMBL" id="MBB4909251.1"/>
    </source>
</evidence>
<gene>
    <name evidence="1" type="ORF">FHR82_005504</name>
</gene>
<sequence length="37" mass="3928">MAPEDVGTGLVGIFLVTTGPDQATRLIELLTDALRRS</sequence>
<dbReference type="Proteomes" id="UP000520767">
    <property type="component" value="Unassembled WGS sequence"/>
</dbReference>
<organism evidence="1 2">
    <name type="scientific">Actinophytocola algeriensis</name>
    <dbReference type="NCBI Taxonomy" id="1768010"/>
    <lineage>
        <taxon>Bacteria</taxon>
        <taxon>Bacillati</taxon>
        <taxon>Actinomycetota</taxon>
        <taxon>Actinomycetes</taxon>
        <taxon>Pseudonocardiales</taxon>
        <taxon>Pseudonocardiaceae</taxon>
    </lineage>
</organism>
<keyword evidence="2" id="KW-1185">Reference proteome</keyword>
<proteinExistence type="predicted"/>
<reference evidence="1 2" key="1">
    <citation type="submission" date="2020-08" db="EMBL/GenBank/DDBJ databases">
        <title>Genomic Encyclopedia of Type Strains, Phase III (KMG-III): the genomes of soil and plant-associated and newly described type strains.</title>
        <authorList>
            <person name="Whitman W."/>
        </authorList>
    </citation>
    <scope>NUCLEOTIDE SEQUENCE [LARGE SCALE GENOMIC DNA]</scope>
    <source>
        <strain evidence="1 2">CECT 8960</strain>
    </source>
</reference>